<dbReference type="Proteomes" id="UP000549394">
    <property type="component" value="Unassembled WGS sequence"/>
</dbReference>
<comment type="similarity">
    <text evidence="4">Belongs to the cytochrome P450 family.</text>
</comment>
<evidence type="ECO:0000256" key="5">
    <source>
        <dbReference type="ARBA" id="ARBA00012109"/>
    </source>
</evidence>
<sequence length="489" mass="56146">MEAYSLFDMNVGEMVGSSTVYLVIITALLCIVNSIVKKTPLPPGPWNFPVVGSLPWLSINSPHKTLYNMAKTYGNAFYLKFGSIPTLVLNEYQTIHDALVDKSEDFSGRPDLFSFEYASEGKSMSFTGCNRRFWKLHRRLAEKSLKTVMESTLNLASEEARNLAEMFTDNTLDPREQVLWSMAKVKYTLCYGNYKKNLDHFHKMINAVLKVLELHNTGNFLNFIPLARTIFKKRERELKETCDKMMDMTKISEEKHLAEYNRDKIEDAMDALIKIGIDEGRSPLERDRILHTVQDFIGAGLDITYISINWCLQYMAKYPNFQKLVQDEIDQVLEGRPVTPLDQPSMPKTMSFIYEVLRHACVVPFALPHSTVRDTTLQGYRIPKDTFVLVNLFSMTRDIKVFPEPEVFNPNRFIDNGNLNADVLNRFIPCGIGRRRCVGEKLGKTELFLYVVNILQKLNVNQVSEINSTPIFGLVQKPKPFQLNFASRK</sequence>
<evidence type="ECO:0000256" key="14">
    <source>
        <dbReference type="PIRSR" id="PIRSR602401-1"/>
    </source>
</evidence>
<proteinExistence type="inferred from homology"/>
<dbReference type="GO" id="GO:0005789">
    <property type="term" value="C:endoplasmic reticulum membrane"/>
    <property type="evidence" value="ECO:0007669"/>
    <property type="project" value="UniProtKB-SubCell"/>
</dbReference>
<keyword evidence="9" id="KW-0492">Microsome</keyword>
<evidence type="ECO:0000256" key="3">
    <source>
        <dbReference type="ARBA" id="ARBA00004406"/>
    </source>
</evidence>
<dbReference type="InterPro" id="IPR001128">
    <property type="entry name" value="Cyt_P450"/>
</dbReference>
<keyword evidence="6 14" id="KW-0349">Heme</keyword>
<evidence type="ECO:0000256" key="12">
    <source>
        <dbReference type="ARBA" id="ARBA00023033"/>
    </source>
</evidence>
<evidence type="ECO:0000256" key="9">
    <source>
        <dbReference type="ARBA" id="ARBA00022848"/>
    </source>
</evidence>
<dbReference type="PANTHER" id="PTHR24289:SF21">
    <property type="entry name" value="CYTOCHROME P450 1A"/>
    <property type="match status" value="1"/>
</dbReference>
<evidence type="ECO:0000256" key="8">
    <source>
        <dbReference type="ARBA" id="ARBA00022824"/>
    </source>
</evidence>
<dbReference type="PRINTS" id="PR00463">
    <property type="entry name" value="EP450I"/>
</dbReference>
<keyword evidence="11 14" id="KW-0408">Iron</keyword>
<dbReference type="PANTHER" id="PTHR24289">
    <property type="entry name" value="STEROID 17-ALPHA-HYDROXYLASE/17,20 LYASE"/>
    <property type="match status" value="1"/>
</dbReference>
<evidence type="ECO:0000256" key="6">
    <source>
        <dbReference type="ARBA" id="ARBA00022617"/>
    </source>
</evidence>
<organism evidence="15 16">
    <name type="scientific">Dimorphilus gyrociliatus</name>
    <dbReference type="NCBI Taxonomy" id="2664684"/>
    <lineage>
        <taxon>Eukaryota</taxon>
        <taxon>Metazoa</taxon>
        <taxon>Spiralia</taxon>
        <taxon>Lophotrochozoa</taxon>
        <taxon>Annelida</taxon>
        <taxon>Polychaeta</taxon>
        <taxon>Polychaeta incertae sedis</taxon>
        <taxon>Dinophilidae</taxon>
        <taxon>Dimorphilus</taxon>
    </lineage>
</organism>
<dbReference type="InterPro" id="IPR002401">
    <property type="entry name" value="Cyt_P450_E_grp-I"/>
</dbReference>
<dbReference type="SUPFAM" id="SSF48264">
    <property type="entry name" value="Cytochrome P450"/>
    <property type="match status" value="1"/>
</dbReference>
<dbReference type="InterPro" id="IPR036396">
    <property type="entry name" value="Cyt_P450_sf"/>
</dbReference>
<keyword evidence="7 14" id="KW-0479">Metal-binding</keyword>
<keyword evidence="10" id="KW-0560">Oxidoreductase</keyword>
<keyword evidence="8" id="KW-0256">Endoplasmic reticulum</keyword>
<evidence type="ECO:0000256" key="13">
    <source>
        <dbReference type="ARBA" id="ARBA00023136"/>
    </source>
</evidence>
<evidence type="ECO:0000256" key="2">
    <source>
        <dbReference type="ARBA" id="ARBA00004174"/>
    </source>
</evidence>
<evidence type="ECO:0000256" key="1">
    <source>
        <dbReference type="ARBA" id="ARBA00001971"/>
    </source>
</evidence>
<dbReference type="PRINTS" id="PR00385">
    <property type="entry name" value="P450"/>
</dbReference>
<evidence type="ECO:0000313" key="16">
    <source>
        <dbReference type="Proteomes" id="UP000549394"/>
    </source>
</evidence>
<dbReference type="GO" id="GO:0042448">
    <property type="term" value="P:progesterone metabolic process"/>
    <property type="evidence" value="ECO:0007669"/>
    <property type="project" value="TreeGrafter"/>
</dbReference>
<comment type="cofactor">
    <cofactor evidence="1 14">
        <name>heme</name>
        <dbReference type="ChEBI" id="CHEBI:30413"/>
    </cofactor>
</comment>
<dbReference type="GO" id="GO:0005506">
    <property type="term" value="F:iron ion binding"/>
    <property type="evidence" value="ECO:0007669"/>
    <property type="project" value="InterPro"/>
</dbReference>
<comment type="subcellular location">
    <subcellularLocation>
        <location evidence="3">Endoplasmic reticulum membrane</location>
        <topology evidence="3">Peripheral membrane protein</topology>
    </subcellularLocation>
    <subcellularLocation>
        <location evidence="2">Microsome membrane</location>
        <topology evidence="2">Peripheral membrane protein</topology>
    </subcellularLocation>
</comment>
<dbReference type="EC" id="1.14.14.1" evidence="5"/>
<accession>A0A7I8WA24</accession>
<evidence type="ECO:0000256" key="11">
    <source>
        <dbReference type="ARBA" id="ARBA00023004"/>
    </source>
</evidence>
<evidence type="ECO:0000256" key="7">
    <source>
        <dbReference type="ARBA" id="ARBA00022723"/>
    </source>
</evidence>
<comment type="caution">
    <text evidence="15">The sequence shown here is derived from an EMBL/GenBank/DDBJ whole genome shotgun (WGS) entry which is preliminary data.</text>
</comment>
<dbReference type="GO" id="GO:0004508">
    <property type="term" value="F:steroid 17-alpha-monooxygenase activity"/>
    <property type="evidence" value="ECO:0007669"/>
    <property type="project" value="TreeGrafter"/>
</dbReference>
<reference evidence="15 16" key="1">
    <citation type="submission" date="2020-08" db="EMBL/GenBank/DDBJ databases">
        <authorList>
            <person name="Hejnol A."/>
        </authorList>
    </citation>
    <scope>NUCLEOTIDE SEQUENCE [LARGE SCALE GENOMIC DNA]</scope>
</reference>
<evidence type="ECO:0000313" key="15">
    <source>
        <dbReference type="EMBL" id="CAD5124992.1"/>
    </source>
</evidence>
<dbReference type="EMBL" id="CAJFCJ010000024">
    <property type="protein sequence ID" value="CAD5124992.1"/>
    <property type="molecule type" value="Genomic_DNA"/>
</dbReference>
<evidence type="ECO:0000256" key="4">
    <source>
        <dbReference type="ARBA" id="ARBA00010617"/>
    </source>
</evidence>
<name>A0A7I8WA24_9ANNE</name>
<dbReference type="FunFam" id="1.10.630.10:FF:000238">
    <property type="entry name" value="Cytochrome P450 2A6"/>
    <property type="match status" value="1"/>
</dbReference>
<keyword evidence="13" id="KW-0472">Membrane</keyword>
<feature type="binding site" description="axial binding residue" evidence="14">
    <location>
        <position position="437"/>
    </location>
    <ligand>
        <name>heme</name>
        <dbReference type="ChEBI" id="CHEBI:30413"/>
    </ligand>
    <ligandPart>
        <name>Fe</name>
        <dbReference type="ChEBI" id="CHEBI:18248"/>
    </ligandPart>
</feature>
<dbReference type="GO" id="GO:0020037">
    <property type="term" value="F:heme binding"/>
    <property type="evidence" value="ECO:0007669"/>
    <property type="project" value="InterPro"/>
</dbReference>
<dbReference type="Gene3D" id="1.10.630.10">
    <property type="entry name" value="Cytochrome P450"/>
    <property type="match status" value="1"/>
</dbReference>
<evidence type="ECO:0000256" key="10">
    <source>
        <dbReference type="ARBA" id="ARBA00023002"/>
    </source>
</evidence>
<dbReference type="GO" id="GO:0042446">
    <property type="term" value="P:hormone biosynthetic process"/>
    <property type="evidence" value="ECO:0007669"/>
    <property type="project" value="TreeGrafter"/>
</dbReference>
<keyword evidence="16" id="KW-1185">Reference proteome</keyword>
<dbReference type="Pfam" id="PF00067">
    <property type="entry name" value="p450"/>
    <property type="match status" value="1"/>
</dbReference>
<keyword evidence="12" id="KW-0503">Monooxygenase</keyword>
<dbReference type="OrthoDB" id="1055148at2759"/>
<protein>
    <recommendedName>
        <fullName evidence="5">unspecific monooxygenase</fullName>
        <ecNumber evidence="5">1.14.14.1</ecNumber>
    </recommendedName>
</protein>
<gene>
    <name evidence="15" type="ORF">DGYR_LOCUS12448</name>
</gene>
<dbReference type="AlphaFoldDB" id="A0A7I8WA24"/>